<evidence type="ECO:0000259" key="1">
    <source>
        <dbReference type="Pfam" id="PF00534"/>
    </source>
</evidence>
<evidence type="ECO:0000259" key="2">
    <source>
        <dbReference type="Pfam" id="PF13439"/>
    </source>
</evidence>
<dbReference type="PANTHER" id="PTHR12526">
    <property type="entry name" value="GLYCOSYLTRANSFERASE"/>
    <property type="match status" value="1"/>
</dbReference>
<evidence type="ECO:0008006" key="5">
    <source>
        <dbReference type="Google" id="ProtNLM"/>
    </source>
</evidence>
<name>A0AAW3JPH7_9FIRM</name>
<gene>
    <name evidence="3" type="ORF">APZ18_13920</name>
</gene>
<dbReference type="Pfam" id="PF13439">
    <property type="entry name" value="Glyco_transf_4"/>
    <property type="match status" value="1"/>
</dbReference>
<evidence type="ECO:0000313" key="3">
    <source>
        <dbReference type="EMBL" id="KQC84394.1"/>
    </source>
</evidence>
<dbReference type="InterPro" id="IPR001296">
    <property type="entry name" value="Glyco_trans_1"/>
</dbReference>
<dbReference type="RefSeq" id="WP_055946049.1">
    <property type="nucleotide sequence ID" value="NZ_JAQDCV010000003.1"/>
</dbReference>
<dbReference type="Pfam" id="PF00534">
    <property type="entry name" value="Glycos_transf_1"/>
    <property type="match status" value="1"/>
</dbReference>
<dbReference type="Gene3D" id="3.40.50.2000">
    <property type="entry name" value="Glycogen Phosphorylase B"/>
    <property type="match status" value="2"/>
</dbReference>
<sequence>MKENLDVEKTEEVGKVKKALLVTRVSGFIPQHEMNNVKILQEMGYEVHYATNLNVVVYGKDNSRLEETGIITHQIDFLRKPSIKDIKKAYKQLKDEMYHGDYDVVHCHMPLSGILARLAANAVRKETKKNVPVIYTVHGMHFFRGCPLKNWIMYPVERELARYTDRLITINDEDYGRAVRFPIRGKAEKINGVGLKTERFKEFHKKSWDIYMPDKEETQTVQNNIRLRYGIPNDHYILVSVGELAPGKKNMVVIDALAELKDLKISYLICGEGQMREELEKRAAELGVSDRIVFAGYVTDTPLILSQSDVFVFPSAREGLPVSVMEAMAAGLPVIASDIRGVRELVVHAKGGYLVHGHAPEDYAVKIRRIFTEKYGKSAIPRNKRRQQMGEFNMEYVKKYSIEVVDKQMRKIYADLLGGEN</sequence>
<evidence type="ECO:0000313" key="4">
    <source>
        <dbReference type="Proteomes" id="UP000050833"/>
    </source>
</evidence>
<proteinExistence type="predicted"/>
<dbReference type="AlphaFoldDB" id="A0AAW3JPH7"/>
<dbReference type="Proteomes" id="UP000050833">
    <property type="component" value="Unassembled WGS sequence"/>
</dbReference>
<dbReference type="SUPFAM" id="SSF53756">
    <property type="entry name" value="UDP-Glycosyltransferase/glycogen phosphorylase"/>
    <property type="match status" value="1"/>
</dbReference>
<dbReference type="PANTHER" id="PTHR12526:SF630">
    <property type="entry name" value="GLYCOSYLTRANSFERASE"/>
    <property type="match status" value="1"/>
</dbReference>
<dbReference type="InterPro" id="IPR028098">
    <property type="entry name" value="Glyco_trans_4-like_N"/>
</dbReference>
<feature type="domain" description="Glycosyltransferase subfamily 4-like N-terminal" evidence="2">
    <location>
        <begin position="40"/>
        <end position="183"/>
    </location>
</feature>
<reference evidence="3 4" key="1">
    <citation type="submission" date="2015-10" db="EMBL/GenBank/DDBJ databases">
        <title>Butyribacter intestini gen. nov., sp. nov., a butyric acid-producing bacterium of the family Lachnospiraceae isolated from the human faeces.</title>
        <authorList>
            <person name="Zou Y."/>
            <person name="Xue W."/>
            <person name="Luo G."/>
            <person name="Lv M."/>
        </authorList>
    </citation>
    <scope>NUCLEOTIDE SEQUENCE [LARGE SCALE GENOMIC DNA]</scope>
    <source>
        <strain evidence="3 4">TF01-11</strain>
    </source>
</reference>
<feature type="domain" description="Glycosyl transferase family 1" evidence="1">
    <location>
        <begin position="223"/>
        <end position="385"/>
    </location>
</feature>
<accession>A0AAW3JPH7</accession>
<organism evidence="3 4">
    <name type="scientific">Butyribacter intestini</name>
    <dbReference type="NCBI Taxonomy" id="1703332"/>
    <lineage>
        <taxon>Bacteria</taxon>
        <taxon>Bacillati</taxon>
        <taxon>Bacillota</taxon>
        <taxon>Clostridia</taxon>
        <taxon>Lachnospirales</taxon>
        <taxon>Lachnospiraceae</taxon>
        <taxon>Butyribacter</taxon>
    </lineage>
</organism>
<protein>
    <recommendedName>
        <fullName evidence="5">Glycosyltransferase family 1 protein</fullName>
    </recommendedName>
</protein>
<comment type="caution">
    <text evidence="3">The sequence shown here is derived from an EMBL/GenBank/DDBJ whole genome shotgun (WGS) entry which is preliminary data.</text>
</comment>
<keyword evidence="4" id="KW-1185">Reference proteome</keyword>
<dbReference type="GO" id="GO:0016757">
    <property type="term" value="F:glycosyltransferase activity"/>
    <property type="evidence" value="ECO:0007669"/>
    <property type="project" value="InterPro"/>
</dbReference>
<dbReference type="EMBL" id="LLKB01000006">
    <property type="protein sequence ID" value="KQC84394.1"/>
    <property type="molecule type" value="Genomic_DNA"/>
</dbReference>